<evidence type="ECO:0000256" key="1">
    <source>
        <dbReference type="SAM" id="MobiDB-lite"/>
    </source>
</evidence>
<feature type="region of interest" description="Disordered" evidence="1">
    <location>
        <begin position="17"/>
        <end position="73"/>
    </location>
</feature>
<proteinExistence type="predicted"/>
<dbReference type="EMBL" id="GBRH01171466">
    <property type="protein sequence ID" value="JAE26430.1"/>
    <property type="molecule type" value="Transcribed_RNA"/>
</dbReference>
<feature type="compositionally biased region" description="Polar residues" evidence="1">
    <location>
        <begin position="20"/>
        <end position="30"/>
    </location>
</feature>
<dbReference type="AlphaFoldDB" id="A0A0A9GMS4"/>
<reference evidence="2" key="2">
    <citation type="journal article" date="2015" name="Data Brief">
        <title>Shoot transcriptome of the giant reed, Arundo donax.</title>
        <authorList>
            <person name="Barrero R.A."/>
            <person name="Guerrero F.D."/>
            <person name="Moolhuijzen P."/>
            <person name="Goolsby J.A."/>
            <person name="Tidwell J."/>
            <person name="Bellgard S.E."/>
            <person name="Bellgard M.I."/>
        </authorList>
    </citation>
    <scope>NUCLEOTIDE SEQUENCE</scope>
    <source>
        <tissue evidence="2">Shoot tissue taken approximately 20 cm above the soil surface</tissue>
    </source>
</reference>
<evidence type="ECO:0000313" key="2">
    <source>
        <dbReference type="EMBL" id="JAE26430.1"/>
    </source>
</evidence>
<feature type="compositionally biased region" description="Basic and acidic residues" evidence="1">
    <location>
        <begin position="44"/>
        <end position="66"/>
    </location>
</feature>
<sequence length="97" mass="11032">MSTWCQVRPCLHLAADGTGRNATNLQSRNAFSADPWRKTNGQSYKEKTSMGRETEREGKVEREFQRARKGGASEQWSGIEGRYIGSGRGERHHCQKF</sequence>
<organism evidence="2">
    <name type="scientific">Arundo donax</name>
    <name type="common">Giant reed</name>
    <name type="synonym">Donax arundinaceus</name>
    <dbReference type="NCBI Taxonomy" id="35708"/>
    <lineage>
        <taxon>Eukaryota</taxon>
        <taxon>Viridiplantae</taxon>
        <taxon>Streptophyta</taxon>
        <taxon>Embryophyta</taxon>
        <taxon>Tracheophyta</taxon>
        <taxon>Spermatophyta</taxon>
        <taxon>Magnoliopsida</taxon>
        <taxon>Liliopsida</taxon>
        <taxon>Poales</taxon>
        <taxon>Poaceae</taxon>
        <taxon>PACMAD clade</taxon>
        <taxon>Arundinoideae</taxon>
        <taxon>Arundineae</taxon>
        <taxon>Arundo</taxon>
    </lineage>
</organism>
<accession>A0A0A9GMS4</accession>
<reference evidence="2" key="1">
    <citation type="submission" date="2014-09" db="EMBL/GenBank/DDBJ databases">
        <authorList>
            <person name="Magalhaes I.L.F."/>
            <person name="Oliveira U."/>
            <person name="Santos F.R."/>
            <person name="Vidigal T.H.D.A."/>
            <person name="Brescovit A.D."/>
            <person name="Santos A.J."/>
        </authorList>
    </citation>
    <scope>NUCLEOTIDE SEQUENCE</scope>
    <source>
        <tissue evidence="2">Shoot tissue taken approximately 20 cm above the soil surface</tissue>
    </source>
</reference>
<protein>
    <submittedName>
        <fullName evidence="2">Uncharacterized protein</fullName>
    </submittedName>
</protein>
<name>A0A0A9GMS4_ARUDO</name>